<keyword evidence="5" id="KW-1185">Reference proteome</keyword>
<dbReference type="GO" id="GO:0003677">
    <property type="term" value="F:DNA binding"/>
    <property type="evidence" value="ECO:0007669"/>
    <property type="project" value="UniProtKB-KW"/>
</dbReference>
<name>A0ABQ1WND7_9FLAO</name>
<dbReference type="PROSITE" id="PS50110">
    <property type="entry name" value="RESPONSE_REGULATORY"/>
    <property type="match status" value="1"/>
</dbReference>
<dbReference type="SUPFAM" id="SSF52172">
    <property type="entry name" value="CheY-like"/>
    <property type="match status" value="1"/>
</dbReference>
<gene>
    <name evidence="4" type="ORF">GCM10011532_23050</name>
</gene>
<evidence type="ECO:0000259" key="2">
    <source>
        <dbReference type="PROSITE" id="PS50110"/>
    </source>
</evidence>
<dbReference type="EMBL" id="BMIX01000004">
    <property type="protein sequence ID" value="GGG38632.1"/>
    <property type="molecule type" value="Genomic_DNA"/>
</dbReference>
<evidence type="ECO:0000313" key="5">
    <source>
        <dbReference type="Proteomes" id="UP000605733"/>
    </source>
</evidence>
<accession>A0ABQ1WND7</accession>
<comment type="caution">
    <text evidence="4">The sequence shown here is derived from an EMBL/GenBank/DDBJ whole genome shotgun (WGS) entry which is preliminary data.</text>
</comment>
<dbReference type="Pfam" id="PF00072">
    <property type="entry name" value="Response_reg"/>
    <property type="match status" value="1"/>
</dbReference>
<dbReference type="Gene3D" id="2.40.50.1020">
    <property type="entry name" value="LytTr DNA-binding domain"/>
    <property type="match status" value="1"/>
</dbReference>
<feature type="domain" description="HTH LytTR-type" evidence="3">
    <location>
        <begin position="139"/>
        <end position="237"/>
    </location>
</feature>
<dbReference type="InterPro" id="IPR046947">
    <property type="entry name" value="LytR-like"/>
</dbReference>
<dbReference type="Gene3D" id="3.40.50.2300">
    <property type="match status" value="1"/>
</dbReference>
<organism evidence="4 5">
    <name type="scientific">Christiangramia forsetii</name>
    <dbReference type="NCBI Taxonomy" id="411153"/>
    <lineage>
        <taxon>Bacteria</taxon>
        <taxon>Pseudomonadati</taxon>
        <taxon>Bacteroidota</taxon>
        <taxon>Flavobacteriia</taxon>
        <taxon>Flavobacteriales</taxon>
        <taxon>Flavobacteriaceae</taxon>
        <taxon>Christiangramia</taxon>
    </lineage>
</organism>
<dbReference type="SMART" id="SM00850">
    <property type="entry name" value="LytTR"/>
    <property type="match status" value="1"/>
</dbReference>
<dbReference type="Proteomes" id="UP000605733">
    <property type="component" value="Unassembled WGS sequence"/>
</dbReference>
<protein>
    <submittedName>
        <fullName evidence="4">DNA-binding response regulator</fullName>
    </submittedName>
</protein>
<feature type="domain" description="Response regulatory" evidence="2">
    <location>
        <begin position="4"/>
        <end position="118"/>
    </location>
</feature>
<feature type="modified residue" description="4-aspartylphosphate" evidence="1">
    <location>
        <position position="57"/>
    </location>
</feature>
<evidence type="ECO:0000256" key="1">
    <source>
        <dbReference type="PROSITE-ProRule" id="PRU00169"/>
    </source>
</evidence>
<dbReference type="InterPro" id="IPR007492">
    <property type="entry name" value="LytTR_DNA-bd_dom"/>
</dbReference>
<dbReference type="PANTHER" id="PTHR37299">
    <property type="entry name" value="TRANSCRIPTIONAL REGULATOR-RELATED"/>
    <property type="match status" value="1"/>
</dbReference>
<reference evidence="5" key="1">
    <citation type="journal article" date="2019" name="Int. J. Syst. Evol. Microbiol.">
        <title>The Global Catalogue of Microorganisms (GCM) 10K type strain sequencing project: providing services to taxonomists for standard genome sequencing and annotation.</title>
        <authorList>
            <consortium name="The Broad Institute Genomics Platform"/>
            <consortium name="The Broad Institute Genome Sequencing Center for Infectious Disease"/>
            <person name="Wu L."/>
            <person name="Ma J."/>
        </authorList>
    </citation>
    <scope>NUCLEOTIDE SEQUENCE [LARGE SCALE GENOMIC DNA]</scope>
    <source>
        <strain evidence="5">CGMCC 1.15422</strain>
    </source>
</reference>
<dbReference type="SMART" id="SM00448">
    <property type="entry name" value="REC"/>
    <property type="match status" value="1"/>
</dbReference>
<dbReference type="InterPro" id="IPR001789">
    <property type="entry name" value="Sig_transdc_resp-reg_receiver"/>
</dbReference>
<proteinExistence type="predicted"/>
<dbReference type="Pfam" id="PF04397">
    <property type="entry name" value="LytTR"/>
    <property type="match status" value="1"/>
</dbReference>
<dbReference type="PROSITE" id="PS50930">
    <property type="entry name" value="HTH_LYTTR"/>
    <property type="match status" value="1"/>
</dbReference>
<dbReference type="PANTHER" id="PTHR37299:SF1">
    <property type="entry name" value="STAGE 0 SPORULATION PROTEIN A HOMOLOG"/>
    <property type="match status" value="1"/>
</dbReference>
<keyword evidence="1" id="KW-0597">Phosphoprotein</keyword>
<sequence>MYMNCVVVDDEELPGKILEQLIGQNPSLNLLKIFKDPIEALKYINSDEKDIDIIFLDILMPKFTGFDLIKAIKSPSHIILISSDKNYALKAFEFPKVTDYLLKPIQKERFLKAISKVIARSNNPGNIKEASTSIKEDELYINTDKRLIKINIPDINFIEAKGNFIYIKTLSDNYLVYSSLKKIESKLPSSSFLRVHRSYIINFRKIIDIQDNSILINNELIPVSRRYKPQLLDHLNLL</sequence>
<evidence type="ECO:0000313" key="4">
    <source>
        <dbReference type="EMBL" id="GGG38632.1"/>
    </source>
</evidence>
<dbReference type="InterPro" id="IPR011006">
    <property type="entry name" value="CheY-like_superfamily"/>
</dbReference>
<keyword evidence="4" id="KW-0238">DNA-binding</keyword>
<evidence type="ECO:0000259" key="3">
    <source>
        <dbReference type="PROSITE" id="PS50930"/>
    </source>
</evidence>